<protein>
    <submittedName>
        <fullName evidence="1">JMJC domain-containing protein</fullName>
    </submittedName>
</protein>
<sequence length="178" mass="20621">MRMDRPELPSTRDSVASHPEFSFNCREELEGHVACVKLFLEQHVVHGEPYVPGSEDDRDRCRSTRSLYMRCMKYRKTFPPDGDRVAHLMSQPVSGPKACEMELAMHGNCVAIQLERAQKLGEKYWTQGGEDRCMMTRANYERCMYGTKLGLTDRWGGERLSEQLEKNISHLQVRLDHK</sequence>
<dbReference type="EMBL" id="JROU02001065">
    <property type="protein sequence ID" value="OEH77517.1"/>
    <property type="molecule type" value="Genomic_DNA"/>
</dbReference>
<organism evidence="1 2">
    <name type="scientific">Cyclospora cayetanensis</name>
    <dbReference type="NCBI Taxonomy" id="88456"/>
    <lineage>
        <taxon>Eukaryota</taxon>
        <taxon>Sar</taxon>
        <taxon>Alveolata</taxon>
        <taxon>Apicomplexa</taxon>
        <taxon>Conoidasida</taxon>
        <taxon>Coccidia</taxon>
        <taxon>Eucoccidiorida</taxon>
        <taxon>Eimeriorina</taxon>
        <taxon>Eimeriidae</taxon>
        <taxon>Cyclospora</taxon>
    </lineage>
</organism>
<dbReference type="VEuPathDB" id="ToxoDB:LOC34618075"/>
<reference evidence="1 2" key="1">
    <citation type="journal article" date="2016" name="BMC Genomics">
        <title>Comparative genomics reveals Cyclospora cayetanensis possesses coccidia-like metabolism and invasion components but unique surface antigens.</title>
        <authorList>
            <person name="Liu S."/>
            <person name="Wang L."/>
            <person name="Zheng H."/>
            <person name="Xu Z."/>
            <person name="Roellig D.M."/>
            <person name="Li N."/>
            <person name="Frace M.A."/>
            <person name="Tang K."/>
            <person name="Arrowood M.J."/>
            <person name="Moss D.M."/>
            <person name="Zhang L."/>
            <person name="Feng Y."/>
            <person name="Xiao L."/>
        </authorList>
    </citation>
    <scope>NUCLEOTIDE SEQUENCE [LARGE SCALE GENOMIC DNA]</scope>
    <source>
        <strain evidence="1 2">CHN_HEN01</strain>
    </source>
</reference>
<proteinExistence type="predicted"/>
<dbReference type="InParanoid" id="A0A1D3D252"/>
<keyword evidence="2" id="KW-1185">Reference proteome</keyword>
<dbReference type="Proteomes" id="UP000095192">
    <property type="component" value="Unassembled WGS sequence"/>
</dbReference>
<comment type="caution">
    <text evidence="1">The sequence shown here is derived from an EMBL/GenBank/DDBJ whole genome shotgun (WGS) entry which is preliminary data.</text>
</comment>
<gene>
    <name evidence="1" type="ORF">cyc_00992</name>
</gene>
<accession>A0A1D3D252</accession>
<dbReference type="AlphaFoldDB" id="A0A1D3D252"/>
<evidence type="ECO:0000313" key="1">
    <source>
        <dbReference type="EMBL" id="OEH77517.1"/>
    </source>
</evidence>
<dbReference type="VEuPathDB" id="ToxoDB:cyc_00992"/>
<evidence type="ECO:0000313" key="2">
    <source>
        <dbReference type="Proteomes" id="UP000095192"/>
    </source>
</evidence>
<name>A0A1D3D252_9EIME</name>